<dbReference type="EMBL" id="JAHLKM010000019">
    <property type="protein sequence ID" value="MCQ4334213.1"/>
    <property type="molecule type" value="Genomic_DNA"/>
</dbReference>
<dbReference type="InterPro" id="IPR000812">
    <property type="entry name" value="TFIIB"/>
</dbReference>
<dbReference type="PRINTS" id="PR00685">
    <property type="entry name" value="TIFACTORIIB"/>
</dbReference>
<gene>
    <name evidence="4" type="ORF">KM295_12140</name>
</gene>
<protein>
    <submittedName>
        <fullName evidence="4">Transcription initiation factor IIB family protein</fullName>
    </submittedName>
</protein>
<dbReference type="SUPFAM" id="SSF57783">
    <property type="entry name" value="Zinc beta-ribbon"/>
    <property type="match status" value="1"/>
</dbReference>
<evidence type="ECO:0000259" key="3">
    <source>
        <dbReference type="Pfam" id="PF00382"/>
    </source>
</evidence>
<keyword evidence="5" id="KW-1185">Reference proteome</keyword>
<dbReference type="SUPFAM" id="SSF47954">
    <property type="entry name" value="Cyclin-like"/>
    <property type="match status" value="2"/>
</dbReference>
<sequence length="253" mass="27755">MSSEESIKQCPACGSETLDTDRDIPGGICRGCGLVYDGSEWADNPIRSGKIGVQSEPESATRSDWRDEVTIRDASDQQLVRILSWTDDLANRLSLQSEERETAVELAVEVWDQNLMHGRELESVIAGVVYTTCRKSGQPRPSHSIADAAKVGERKVRNASSMITRELDLQINPPGPKEYVPHLNSQFELPNHVEREAFEILRDTETTGGNPAAIAAAALYTATQDSDSLTLQTAGKAAGVSKETVWRHSTEFK</sequence>
<dbReference type="Proteomes" id="UP001139494">
    <property type="component" value="Unassembled WGS sequence"/>
</dbReference>
<name>A0A9R1D743_9EURY</name>
<keyword evidence="1" id="KW-0805">Transcription regulation</keyword>
<dbReference type="Gene3D" id="1.10.472.10">
    <property type="entry name" value="Cyclin-like"/>
    <property type="match status" value="1"/>
</dbReference>
<evidence type="ECO:0000256" key="2">
    <source>
        <dbReference type="ARBA" id="ARBA00023163"/>
    </source>
</evidence>
<dbReference type="RefSeq" id="WP_418904793.1">
    <property type="nucleotide sequence ID" value="NZ_JAHLKM010000019.1"/>
</dbReference>
<dbReference type="InterPro" id="IPR013150">
    <property type="entry name" value="TFIIB_cyclin"/>
</dbReference>
<dbReference type="PANTHER" id="PTHR11618">
    <property type="entry name" value="TRANSCRIPTION INITIATION FACTOR IIB-RELATED"/>
    <property type="match status" value="1"/>
</dbReference>
<dbReference type="PANTHER" id="PTHR11618:SF13">
    <property type="entry name" value="TRANSCRIPTION INITIATION FACTOR IIB"/>
    <property type="match status" value="1"/>
</dbReference>
<evidence type="ECO:0000313" key="5">
    <source>
        <dbReference type="Proteomes" id="UP001139494"/>
    </source>
</evidence>
<accession>A0A9R1D743</accession>
<reference evidence="4" key="1">
    <citation type="journal article" date="2023" name="Front. Microbiol.">
        <title>Genomic-based phylogenetic and metabolic analyses of the genus Natronomonas, and description of Natronomonas aquatica sp. nov.</title>
        <authorList>
            <person name="Garcia-Roldan A."/>
            <person name="Duran-Viseras A."/>
            <person name="de la Haba R.R."/>
            <person name="Corral P."/>
            <person name="Sanchez-Porro C."/>
            <person name="Ventosa A."/>
        </authorList>
    </citation>
    <scope>NUCLEOTIDE SEQUENCE</scope>
    <source>
        <strain evidence="4">F2-12</strain>
    </source>
</reference>
<dbReference type="GO" id="GO:0070897">
    <property type="term" value="P:transcription preinitiation complex assembly"/>
    <property type="evidence" value="ECO:0007669"/>
    <property type="project" value="InterPro"/>
</dbReference>
<feature type="domain" description="Transcription factor TFIIB cyclin-like" evidence="3">
    <location>
        <begin position="176"/>
        <end position="245"/>
    </location>
</feature>
<comment type="caution">
    <text evidence="4">The sequence shown here is derived from an EMBL/GenBank/DDBJ whole genome shotgun (WGS) entry which is preliminary data.</text>
</comment>
<dbReference type="AlphaFoldDB" id="A0A9R1D743"/>
<dbReference type="Gene3D" id="1.10.472.170">
    <property type="match status" value="1"/>
</dbReference>
<dbReference type="GO" id="GO:0097550">
    <property type="term" value="C:transcription preinitiation complex"/>
    <property type="evidence" value="ECO:0007669"/>
    <property type="project" value="TreeGrafter"/>
</dbReference>
<feature type="domain" description="Transcription factor TFIIB cyclin-like" evidence="3">
    <location>
        <begin position="88"/>
        <end position="158"/>
    </location>
</feature>
<evidence type="ECO:0000256" key="1">
    <source>
        <dbReference type="ARBA" id="ARBA00023015"/>
    </source>
</evidence>
<dbReference type="GO" id="GO:0017025">
    <property type="term" value="F:TBP-class protein binding"/>
    <property type="evidence" value="ECO:0007669"/>
    <property type="project" value="InterPro"/>
</dbReference>
<dbReference type="InterPro" id="IPR036915">
    <property type="entry name" value="Cyclin-like_sf"/>
</dbReference>
<proteinExistence type="predicted"/>
<evidence type="ECO:0000313" key="4">
    <source>
        <dbReference type="EMBL" id="MCQ4334213.1"/>
    </source>
</evidence>
<dbReference type="Pfam" id="PF00382">
    <property type="entry name" value="TFIIB"/>
    <property type="match status" value="2"/>
</dbReference>
<organism evidence="4 5">
    <name type="scientific">Natronomonas aquatica</name>
    <dbReference type="NCBI Taxonomy" id="2841590"/>
    <lineage>
        <taxon>Archaea</taxon>
        <taxon>Methanobacteriati</taxon>
        <taxon>Methanobacteriota</taxon>
        <taxon>Stenosarchaea group</taxon>
        <taxon>Halobacteria</taxon>
        <taxon>Halobacteriales</taxon>
        <taxon>Natronomonadaceae</taxon>
        <taxon>Natronomonas</taxon>
    </lineage>
</organism>
<keyword evidence="2" id="KW-0804">Transcription</keyword>